<evidence type="ECO:0000313" key="2">
    <source>
        <dbReference type="EMBL" id="RQT22086.1"/>
    </source>
</evidence>
<accession>A0A3N8QS34</accession>
<evidence type="ECO:0000256" key="1">
    <source>
        <dbReference type="SAM" id="Phobius"/>
    </source>
</evidence>
<dbReference type="AlphaFoldDB" id="A0A3N8QS34"/>
<keyword evidence="1" id="KW-1133">Transmembrane helix</keyword>
<reference evidence="2 3" key="1">
    <citation type="submission" date="2018-08" db="EMBL/GenBank/DDBJ databases">
        <title>Comparative analysis of Burkholderia isolates from Puerto Rico.</title>
        <authorList>
            <person name="Hall C."/>
            <person name="Sahl J."/>
            <person name="Wagner D."/>
        </authorList>
    </citation>
    <scope>NUCLEOTIDE SEQUENCE [LARGE SCALE GENOMIC DNA]</scope>
    <source>
        <strain evidence="2 3">Bp9001</strain>
    </source>
</reference>
<feature type="transmembrane region" description="Helical" evidence="1">
    <location>
        <begin position="55"/>
        <end position="81"/>
    </location>
</feature>
<dbReference type="EMBL" id="QTQX01000022">
    <property type="protein sequence ID" value="RQT22086.1"/>
    <property type="molecule type" value="Genomic_DNA"/>
</dbReference>
<gene>
    <name evidence="2" type="ORF">DF037_28670</name>
</gene>
<protein>
    <submittedName>
        <fullName evidence="2">Uncharacterized protein</fullName>
    </submittedName>
</protein>
<comment type="caution">
    <text evidence="2">The sequence shown here is derived from an EMBL/GenBank/DDBJ whole genome shotgun (WGS) entry which is preliminary data.</text>
</comment>
<dbReference type="Proteomes" id="UP000269271">
    <property type="component" value="Unassembled WGS sequence"/>
</dbReference>
<keyword evidence="1" id="KW-0472">Membrane</keyword>
<dbReference type="RefSeq" id="WP_124619263.1">
    <property type="nucleotide sequence ID" value="NZ_QTQX01000022.1"/>
</dbReference>
<evidence type="ECO:0000313" key="3">
    <source>
        <dbReference type="Proteomes" id="UP000269271"/>
    </source>
</evidence>
<name>A0A3N8QS34_9BURK</name>
<keyword evidence="1" id="KW-0812">Transmembrane</keyword>
<sequence length="94" mass="10108">MIIPILAIGLLISAWLMCAGLQPLLTFFTHGELFQLLQAHVALDGPGSGLIGATYYVPAVVTLCCLGAGLFAAWFICWAVASVTSLFSDYWTER</sequence>
<organism evidence="2 3">
    <name type="scientific">Burkholderia contaminans</name>
    <dbReference type="NCBI Taxonomy" id="488447"/>
    <lineage>
        <taxon>Bacteria</taxon>
        <taxon>Pseudomonadati</taxon>
        <taxon>Pseudomonadota</taxon>
        <taxon>Betaproteobacteria</taxon>
        <taxon>Burkholderiales</taxon>
        <taxon>Burkholderiaceae</taxon>
        <taxon>Burkholderia</taxon>
        <taxon>Burkholderia cepacia complex</taxon>
    </lineage>
</organism>
<proteinExistence type="predicted"/>